<keyword evidence="1 3" id="KW-0560">Oxidoreductase</keyword>
<dbReference type="Pfam" id="PF01558">
    <property type="entry name" value="POR"/>
    <property type="match status" value="1"/>
</dbReference>
<gene>
    <name evidence="3" type="primary">korC</name>
    <name evidence="3" type="ORF">AMQ74_01925</name>
</gene>
<comment type="caution">
    <text evidence="3">The sequence shown here is derived from an EMBL/GenBank/DDBJ whole genome shotgun (WGS) entry which is preliminary data.</text>
</comment>
<protein>
    <submittedName>
        <fullName evidence="3">2-oxoglutarate synthase subunit KorC</fullName>
        <ecNumber evidence="3">1.2.7.3</ecNumber>
    </submittedName>
</protein>
<evidence type="ECO:0000313" key="4">
    <source>
        <dbReference type="Proteomes" id="UP000075578"/>
    </source>
</evidence>
<name>A0A150IIY2_9EURY</name>
<dbReference type="GO" id="GO:0047553">
    <property type="term" value="F:2-oxoglutarate synthase activity"/>
    <property type="evidence" value="ECO:0007669"/>
    <property type="project" value="UniProtKB-EC"/>
</dbReference>
<feature type="domain" description="Pyruvate/ketoisovalerate oxidoreductase catalytic" evidence="2">
    <location>
        <begin position="11"/>
        <end position="171"/>
    </location>
</feature>
<dbReference type="InterPro" id="IPR002869">
    <property type="entry name" value="Pyrv_flavodox_OxRed_cen"/>
</dbReference>
<dbReference type="InterPro" id="IPR052554">
    <property type="entry name" value="2-oxoglutarate_synth_KorC"/>
</dbReference>
<dbReference type="EC" id="1.2.7.3" evidence="3"/>
<dbReference type="PANTHER" id="PTHR42730">
    <property type="entry name" value="2-OXOGLUTARATE SYNTHASE SUBUNIT KORC"/>
    <property type="match status" value="1"/>
</dbReference>
<accession>A0A150IIY2</accession>
<sequence length="179" mass="19398">MKAGIRISGFGGQGIVLSGVIVGKAAVFQGLNAVQTQSYGPEARGGSTKSEVVISNEEIDYPKVESASVSLIMSQEAFYKYALRTKREGIIIYDPELIPDHNIEGDFKLAEINATRIASELGTKIVANIVMLGAFNEMCNLLSKESMTLAIKDSIPKMLDLNLSAFEAGREKVKILRDL</sequence>
<proteinExistence type="predicted"/>
<evidence type="ECO:0000313" key="3">
    <source>
        <dbReference type="EMBL" id="KYC44929.1"/>
    </source>
</evidence>
<evidence type="ECO:0000259" key="2">
    <source>
        <dbReference type="Pfam" id="PF01558"/>
    </source>
</evidence>
<dbReference type="PANTHER" id="PTHR42730:SF1">
    <property type="entry name" value="2-OXOGLUTARATE SYNTHASE SUBUNIT KORC"/>
    <property type="match status" value="1"/>
</dbReference>
<organism evidence="3 4">
    <name type="scientific">Candidatus Methanofastidiosum methylothiophilum</name>
    <dbReference type="NCBI Taxonomy" id="1705564"/>
    <lineage>
        <taxon>Archaea</taxon>
        <taxon>Methanobacteriati</taxon>
        <taxon>Methanobacteriota</taxon>
        <taxon>Stenosarchaea group</taxon>
        <taxon>Candidatus Methanofastidiosia</taxon>
        <taxon>Candidatus Methanofastidiosales</taxon>
        <taxon>Candidatus Methanofastidiosaceae</taxon>
        <taxon>Candidatus Methanofastidiosum</taxon>
    </lineage>
</organism>
<evidence type="ECO:0000256" key="1">
    <source>
        <dbReference type="ARBA" id="ARBA00023002"/>
    </source>
</evidence>
<dbReference type="Proteomes" id="UP000075578">
    <property type="component" value="Unassembled WGS sequence"/>
</dbReference>
<dbReference type="EMBL" id="LNGD01000259">
    <property type="protein sequence ID" value="KYC44929.1"/>
    <property type="molecule type" value="Genomic_DNA"/>
</dbReference>
<dbReference type="SUPFAM" id="SSF53323">
    <property type="entry name" value="Pyruvate-ferredoxin oxidoreductase, PFOR, domain III"/>
    <property type="match status" value="1"/>
</dbReference>
<dbReference type="PATRIC" id="fig|1705564.3.peg.2127"/>
<dbReference type="Gene3D" id="3.40.920.10">
    <property type="entry name" value="Pyruvate-ferredoxin oxidoreductase, PFOR, domain III"/>
    <property type="match status" value="1"/>
</dbReference>
<reference evidence="3 4" key="1">
    <citation type="journal article" date="2016" name="ISME J.">
        <title>Chasing the elusive Euryarchaeota class WSA2: genomes reveal a uniquely fastidious methyl-reducing methanogen.</title>
        <authorList>
            <person name="Nobu M.K."/>
            <person name="Narihiro T."/>
            <person name="Kuroda K."/>
            <person name="Mei R."/>
            <person name="Liu W.T."/>
        </authorList>
    </citation>
    <scope>NUCLEOTIDE SEQUENCE [LARGE SCALE GENOMIC DNA]</scope>
    <source>
        <strain evidence="3">U1lsi0528_Bin089</strain>
    </source>
</reference>
<dbReference type="InterPro" id="IPR019752">
    <property type="entry name" value="Pyrv/ketoisovalerate_OxRed_cat"/>
</dbReference>
<dbReference type="AlphaFoldDB" id="A0A150IIY2"/>